<reference evidence="2" key="1">
    <citation type="journal article" date="2019" name="bioRxiv">
        <title>The Genome of the Zebra Mussel, Dreissena polymorpha: A Resource for Invasive Species Research.</title>
        <authorList>
            <person name="McCartney M.A."/>
            <person name="Auch B."/>
            <person name="Kono T."/>
            <person name="Mallez S."/>
            <person name="Zhang Y."/>
            <person name="Obille A."/>
            <person name="Becker A."/>
            <person name="Abrahante J.E."/>
            <person name="Garbe J."/>
            <person name="Badalamenti J.P."/>
            <person name="Herman A."/>
            <person name="Mangelson H."/>
            <person name="Liachko I."/>
            <person name="Sullivan S."/>
            <person name="Sone E.D."/>
            <person name="Koren S."/>
            <person name="Silverstein K.A.T."/>
            <person name="Beckman K.B."/>
            <person name="Gohl D.M."/>
        </authorList>
    </citation>
    <scope>NUCLEOTIDE SEQUENCE</scope>
    <source>
        <strain evidence="2">Duluth1</strain>
        <tissue evidence="2">Whole animal</tissue>
    </source>
</reference>
<dbReference type="AlphaFoldDB" id="A0A9D4IV28"/>
<keyword evidence="1" id="KW-0812">Transmembrane</keyword>
<protein>
    <submittedName>
        <fullName evidence="2">Uncharacterized protein</fullName>
    </submittedName>
</protein>
<keyword evidence="1" id="KW-0472">Membrane</keyword>
<evidence type="ECO:0000313" key="2">
    <source>
        <dbReference type="EMBL" id="KAH3789291.1"/>
    </source>
</evidence>
<comment type="caution">
    <text evidence="2">The sequence shown here is derived from an EMBL/GenBank/DDBJ whole genome shotgun (WGS) entry which is preliminary data.</text>
</comment>
<accession>A0A9D4IV28</accession>
<organism evidence="2 3">
    <name type="scientific">Dreissena polymorpha</name>
    <name type="common">Zebra mussel</name>
    <name type="synonym">Mytilus polymorpha</name>
    <dbReference type="NCBI Taxonomy" id="45954"/>
    <lineage>
        <taxon>Eukaryota</taxon>
        <taxon>Metazoa</taxon>
        <taxon>Spiralia</taxon>
        <taxon>Lophotrochozoa</taxon>
        <taxon>Mollusca</taxon>
        <taxon>Bivalvia</taxon>
        <taxon>Autobranchia</taxon>
        <taxon>Heteroconchia</taxon>
        <taxon>Euheterodonta</taxon>
        <taxon>Imparidentia</taxon>
        <taxon>Neoheterodontei</taxon>
        <taxon>Myida</taxon>
        <taxon>Dreissenoidea</taxon>
        <taxon>Dreissenidae</taxon>
        <taxon>Dreissena</taxon>
    </lineage>
</organism>
<keyword evidence="3" id="KW-1185">Reference proteome</keyword>
<evidence type="ECO:0000256" key="1">
    <source>
        <dbReference type="SAM" id="Phobius"/>
    </source>
</evidence>
<proteinExistence type="predicted"/>
<feature type="transmembrane region" description="Helical" evidence="1">
    <location>
        <begin position="201"/>
        <end position="225"/>
    </location>
</feature>
<gene>
    <name evidence="2" type="ORF">DPMN_167466</name>
</gene>
<evidence type="ECO:0000313" key="3">
    <source>
        <dbReference type="Proteomes" id="UP000828390"/>
    </source>
</evidence>
<feature type="transmembrane region" description="Helical" evidence="1">
    <location>
        <begin position="25"/>
        <end position="49"/>
    </location>
</feature>
<sequence>MKDNVRVSVYICEKAEQFSNDDKPFIYISCVYIIPVTFMMFIVCSLNFLTAKRLFGRNVSFCQIARGISRRNADSAPSISTVTSTLSHLTVTLANLEQNNIPRAASNELVNRSSSVNYSVPSRQSSSDRGSTEADIEIIERFNNITTERPNDVVVRRTNPLSASHNNRHNASNSTFSDISSAPTTVVLMDTLEAHTKQKTIIMLVLTIVFVVTMTLYVILTSFVARTEVRTAINE</sequence>
<reference evidence="2" key="2">
    <citation type="submission" date="2020-11" db="EMBL/GenBank/DDBJ databases">
        <authorList>
            <person name="McCartney M.A."/>
            <person name="Auch B."/>
            <person name="Kono T."/>
            <person name="Mallez S."/>
            <person name="Becker A."/>
            <person name="Gohl D.M."/>
            <person name="Silverstein K.A.T."/>
            <person name="Koren S."/>
            <person name="Bechman K.B."/>
            <person name="Herman A."/>
            <person name="Abrahante J.E."/>
            <person name="Garbe J."/>
        </authorList>
    </citation>
    <scope>NUCLEOTIDE SEQUENCE</scope>
    <source>
        <strain evidence="2">Duluth1</strain>
        <tissue evidence="2">Whole animal</tissue>
    </source>
</reference>
<dbReference type="EMBL" id="JAIWYP010000008">
    <property type="protein sequence ID" value="KAH3789291.1"/>
    <property type="molecule type" value="Genomic_DNA"/>
</dbReference>
<name>A0A9D4IV28_DREPO</name>
<keyword evidence="1" id="KW-1133">Transmembrane helix</keyword>
<dbReference type="Proteomes" id="UP000828390">
    <property type="component" value="Unassembled WGS sequence"/>
</dbReference>